<feature type="domain" description="Mannitol dehydrogenase N-terminal" evidence="3">
    <location>
        <begin position="40"/>
        <end position="257"/>
    </location>
</feature>
<accession>A0A9D2N0E6</accession>
<dbReference type="InterPro" id="IPR050988">
    <property type="entry name" value="Mannitol_DH/Oxidoreductase"/>
</dbReference>
<evidence type="ECO:0000313" key="5">
    <source>
        <dbReference type="EMBL" id="HJC06719.1"/>
    </source>
</evidence>
<dbReference type="Pfam" id="PF01232">
    <property type="entry name" value="Mannitol_dh"/>
    <property type="match status" value="1"/>
</dbReference>
<dbReference type="EMBL" id="DWWT01000058">
    <property type="protein sequence ID" value="HJC06719.1"/>
    <property type="molecule type" value="Genomic_DNA"/>
</dbReference>
<dbReference type="AlphaFoldDB" id="A0A9D2N0E6"/>
<evidence type="ECO:0000256" key="1">
    <source>
        <dbReference type="ARBA" id="ARBA00023002"/>
    </source>
</evidence>
<reference evidence="5" key="2">
    <citation type="submission" date="2021-04" db="EMBL/GenBank/DDBJ databases">
        <authorList>
            <person name="Gilroy R."/>
        </authorList>
    </citation>
    <scope>NUCLEOTIDE SEQUENCE</scope>
    <source>
        <strain evidence="5">CHK180-15479</strain>
    </source>
</reference>
<dbReference type="InterPro" id="IPR013131">
    <property type="entry name" value="Mannitol_DH_N"/>
</dbReference>
<evidence type="ECO:0000256" key="2">
    <source>
        <dbReference type="ARBA" id="ARBA00048615"/>
    </source>
</evidence>
<dbReference type="InterPro" id="IPR013328">
    <property type="entry name" value="6PGD_dom2"/>
</dbReference>
<comment type="caution">
    <text evidence="5">The sequence shown here is derived from an EMBL/GenBank/DDBJ whole genome shotgun (WGS) entry which is preliminary data.</text>
</comment>
<dbReference type="InterPro" id="IPR036291">
    <property type="entry name" value="NAD(P)-bd_dom_sf"/>
</dbReference>
<dbReference type="SUPFAM" id="SSF48179">
    <property type="entry name" value="6-phosphogluconate dehydrogenase C-terminal domain-like"/>
    <property type="match status" value="1"/>
</dbReference>
<dbReference type="PANTHER" id="PTHR43362:SF1">
    <property type="entry name" value="MANNITOL DEHYDROGENASE 2-RELATED"/>
    <property type="match status" value="1"/>
</dbReference>
<keyword evidence="1" id="KW-0560">Oxidoreductase</keyword>
<feature type="domain" description="Mannitol dehydrogenase C-terminal" evidence="4">
    <location>
        <begin position="321"/>
        <end position="475"/>
    </location>
</feature>
<evidence type="ECO:0000313" key="6">
    <source>
        <dbReference type="Proteomes" id="UP000823910"/>
    </source>
</evidence>
<dbReference type="Gene3D" id="1.10.1040.10">
    <property type="entry name" value="N-(1-d-carboxylethyl)-l-norvaline Dehydrogenase, domain 2"/>
    <property type="match status" value="1"/>
</dbReference>
<dbReference type="Gene3D" id="3.40.50.720">
    <property type="entry name" value="NAD(P)-binding Rossmann-like Domain"/>
    <property type="match status" value="1"/>
</dbReference>
<evidence type="ECO:0000259" key="3">
    <source>
        <dbReference type="Pfam" id="PF01232"/>
    </source>
</evidence>
<organism evidence="5 6">
    <name type="scientific">Candidatus Enterocloster excrementipullorum</name>
    <dbReference type="NCBI Taxonomy" id="2838559"/>
    <lineage>
        <taxon>Bacteria</taxon>
        <taxon>Bacillati</taxon>
        <taxon>Bacillota</taxon>
        <taxon>Clostridia</taxon>
        <taxon>Lachnospirales</taxon>
        <taxon>Lachnospiraceae</taxon>
        <taxon>Enterocloster</taxon>
    </lineage>
</organism>
<reference evidence="5" key="1">
    <citation type="journal article" date="2021" name="PeerJ">
        <title>Extensive microbial diversity within the chicken gut microbiome revealed by metagenomics and culture.</title>
        <authorList>
            <person name="Gilroy R."/>
            <person name="Ravi A."/>
            <person name="Getino M."/>
            <person name="Pursley I."/>
            <person name="Horton D.L."/>
            <person name="Alikhan N.F."/>
            <person name="Baker D."/>
            <person name="Gharbi K."/>
            <person name="Hall N."/>
            <person name="Watson M."/>
            <person name="Adriaenssens E.M."/>
            <person name="Foster-Nyarko E."/>
            <person name="Jarju S."/>
            <person name="Secka A."/>
            <person name="Antonio M."/>
            <person name="Oren A."/>
            <person name="Chaudhuri R.R."/>
            <person name="La Ragione R."/>
            <person name="Hildebrand F."/>
            <person name="Pallen M.J."/>
        </authorList>
    </citation>
    <scope>NUCLEOTIDE SEQUENCE</scope>
    <source>
        <strain evidence="5">CHK180-15479</strain>
    </source>
</reference>
<gene>
    <name evidence="5" type="ORF">H9704_11310</name>
</gene>
<proteinExistence type="predicted"/>
<dbReference type="PANTHER" id="PTHR43362">
    <property type="entry name" value="MANNITOL DEHYDROGENASE DSF1-RELATED"/>
    <property type="match status" value="1"/>
</dbReference>
<dbReference type="GO" id="GO:0008926">
    <property type="term" value="F:mannitol-1-phosphate 5-dehydrogenase activity"/>
    <property type="evidence" value="ECO:0007669"/>
    <property type="project" value="UniProtKB-EC"/>
</dbReference>
<sequence>MKLTLHDLKNQSAWERAGIALPSYDPAALAERTKAAPAWVHMGIGNIFRIFMGSIADQLVSEGWMDRGITCVEPFDFDVVDKIYRPCDNLALRVILRGDGTRDCRVLGAMTEAVKARAPEAEQWERVKEIFRQESLQMVSFTITEKGYALHQGDGSYFDFVKADIENGPEHAAGAMGIVAAMLLARYEAGGAPLALVSMDNCSKNGEVLRNAVLTMGREWKERGYADEGFLAYISDENRTAFPWTMIDKITPRPSEKIAADLREAGIEGMEPVITSKKTYIAPFANGEGPQYLVVEDHFPNGRPPLERAGVYMTDRETVNKSERMKVTACLNPIHSALGPYGCLLGYELFSDEMRDPQMLSLARLVGYGEGLPMAPDPGIFSPRAFLDEVLTERFPNPYLGDTTQRLSVDMSQIVGIRFGETIKAYVKRDGDAGALLGIPLAIAGWLRYLVGADDAGRPMELAPDPALPALREKLSGVTLGKPESLGEKAKGILSDAHIFRINLYEAGIGERIEEMLREELAGPGAVRRTLENYLA</sequence>
<name>A0A9D2N0E6_9FIRM</name>
<evidence type="ECO:0000259" key="4">
    <source>
        <dbReference type="Pfam" id="PF08125"/>
    </source>
</evidence>
<comment type="catalytic activity">
    <reaction evidence="2">
        <text>D-mannitol 1-phosphate + NAD(+) = beta-D-fructose 6-phosphate + NADH + H(+)</text>
        <dbReference type="Rhea" id="RHEA:19661"/>
        <dbReference type="ChEBI" id="CHEBI:15378"/>
        <dbReference type="ChEBI" id="CHEBI:57540"/>
        <dbReference type="ChEBI" id="CHEBI:57634"/>
        <dbReference type="ChEBI" id="CHEBI:57945"/>
        <dbReference type="ChEBI" id="CHEBI:61381"/>
        <dbReference type="EC" id="1.1.1.17"/>
    </reaction>
</comment>
<protein>
    <submittedName>
        <fullName evidence="5">Mannitol dehydrogenase family protein</fullName>
    </submittedName>
</protein>
<dbReference type="SUPFAM" id="SSF51735">
    <property type="entry name" value="NAD(P)-binding Rossmann-fold domains"/>
    <property type="match status" value="1"/>
</dbReference>
<dbReference type="InterPro" id="IPR013118">
    <property type="entry name" value="Mannitol_DH_C"/>
</dbReference>
<dbReference type="Proteomes" id="UP000823910">
    <property type="component" value="Unassembled WGS sequence"/>
</dbReference>
<dbReference type="InterPro" id="IPR008927">
    <property type="entry name" value="6-PGluconate_DH-like_C_sf"/>
</dbReference>
<dbReference type="Pfam" id="PF08125">
    <property type="entry name" value="Mannitol_dh_C"/>
    <property type="match status" value="1"/>
</dbReference>